<dbReference type="InterPro" id="IPR002068">
    <property type="entry name" value="A-crystallin/Hsp20_dom"/>
</dbReference>
<reference evidence="5" key="1">
    <citation type="journal article" date="2019" name="Int. J. Syst. Evol. Microbiol.">
        <title>The Global Catalogue of Microorganisms (GCM) 10K type strain sequencing project: providing services to taxonomists for standard genome sequencing and annotation.</title>
        <authorList>
            <consortium name="The Broad Institute Genomics Platform"/>
            <consortium name="The Broad Institute Genome Sequencing Center for Infectious Disease"/>
            <person name="Wu L."/>
            <person name="Ma J."/>
        </authorList>
    </citation>
    <scope>NUCLEOTIDE SEQUENCE [LARGE SCALE GENOMIC DNA]</scope>
    <source>
        <strain evidence="5">CCUG 53270</strain>
    </source>
</reference>
<dbReference type="Proteomes" id="UP001597180">
    <property type="component" value="Unassembled WGS sequence"/>
</dbReference>
<keyword evidence="5" id="KW-1185">Reference proteome</keyword>
<dbReference type="Pfam" id="PF00011">
    <property type="entry name" value="HSP20"/>
    <property type="match status" value="1"/>
</dbReference>
<evidence type="ECO:0000256" key="1">
    <source>
        <dbReference type="PROSITE-ProRule" id="PRU00285"/>
    </source>
</evidence>
<dbReference type="RefSeq" id="WP_079913892.1">
    <property type="nucleotide sequence ID" value="NZ_BAABJG010000002.1"/>
</dbReference>
<organism evidence="4 5">
    <name type="scientific">Paenibacillus vulneris</name>
    <dbReference type="NCBI Taxonomy" id="1133364"/>
    <lineage>
        <taxon>Bacteria</taxon>
        <taxon>Bacillati</taxon>
        <taxon>Bacillota</taxon>
        <taxon>Bacilli</taxon>
        <taxon>Bacillales</taxon>
        <taxon>Paenibacillaceae</taxon>
        <taxon>Paenibacillus</taxon>
    </lineage>
</organism>
<dbReference type="PROSITE" id="PS01031">
    <property type="entry name" value="SHSP"/>
    <property type="match status" value="1"/>
</dbReference>
<dbReference type="CDD" id="cd06464">
    <property type="entry name" value="ACD_sHsps-like"/>
    <property type="match status" value="1"/>
</dbReference>
<dbReference type="EMBL" id="JBHTLU010000009">
    <property type="protein sequence ID" value="MFD1219252.1"/>
    <property type="molecule type" value="Genomic_DNA"/>
</dbReference>
<dbReference type="Gene3D" id="2.60.40.790">
    <property type="match status" value="1"/>
</dbReference>
<protein>
    <submittedName>
        <fullName evidence="4">Hsp20/alpha crystallin family protein</fullName>
    </submittedName>
</protein>
<feature type="domain" description="SHSP" evidence="3">
    <location>
        <begin position="33"/>
        <end position="146"/>
    </location>
</feature>
<name>A0ABW3UEA9_9BACL</name>
<dbReference type="InterPro" id="IPR008978">
    <property type="entry name" value="HSP20-like_chaperone"/>
</dbReference>
<gene>
    <name evidence="4" type="ORF">ACFQ4B_03890</name>
</gene>
<sequence length="146" mass="16559">MDKEKTNPMKEVHTFHKQASEVLGEEFWQDIAEMIPKTGPRVDIYHTHTAVVVLAEIPGLSSPDQLGIFLQGQNLVLEGEIPCTYPVTENRITLNERFFGPFRRVLPMPKPVCADRITAKYSRGLLLIELQIEASVQQTQIPIDFT</sequence>
<evidence type="ECO:0000259" key="3">
    <source>
        <dbReference type="PROSITE" id="PS01031"/>
    </source>
</evidence>
<proteinExistence type="inferred from homology"/>
<evidence type="ECO:0000313" key="4">
    <source>
        <dbReference type="EMBL" id="MFD1219252.1"/>
    </source>
</evidence>
<comment type="similarity">
    <text evidence="1 2">Belongs to the small heat shock protein (HSP20) family.</text>
</comment>
<accession>A0ABW3UEA9</accession>
<evidence type="ECO:0000313" key="5">
    <source>
        <dbReference type="Proteomes" id="UP001597180"/>
    </source>
</evidence>
<evidence type="ECO:0000256" key="2">
    <source>
        <dbReference type="RuleBase" id="RU003616"/>
    </source>
</evidence>
<comment type="caution">
    <text evidence="4">The sequence shown here is derived from an EMBL/GenBank/DDBJ whole genome shotgun (WGS) entry which is preliminary data.</text>
</comment>
<dbReference type="SUPFAM" id="SSF49764">
    <property type="entry name" value="HSP20-like chaperones"/>
    <property type="match status" value="1"/>
</dbReference>